<evidence type="ECO:0000256" key="10">
    <source>
        <dbReference type="ARBA" id="ARBA00023257"/>
    </source>
</evidence>
<comment type="catalytic activity">
    <reaction evidence="16">
        <text>S-hexadecanoyl-L-cysteinyl-[protein] + H2O = L-cysteinyl-[protein] + hexadecanoate + H(+)</text>
        <dbReference type="Rhea" id="RHEA:19233"/>
        <dbReference type="Rhea" id="RHEA-COMP:10131"/>
        <dbReference type="Rhea" id="RHEA-COMP:11032"/>
        <dbReference type="ChEBI" id="CHEBI:7896"/>
        <dbReference type="ChEBI" id="CHEBI:15377"/>
        <dbReference type="ChEBI" id="CHEBI:15378"/>
        <dbReference type="ChEBI" id="CHEBI:29950"/>
        <dbReference type="ChEBI" id="CHEBI:74151"/>
        <dbReference type="EC" id="3.1.2.22"/>
    </reaction>
</comment>
<accession>A0A5F5Q3P7</accession>
<keyword evidence="11" id="KW-0966">Cell projection</keyword>
<dbReference type="SUPFAM" id="SSF53474">
    <property type="entry name" value="alpha/beta-Hydrolases"/>
    <property type="match status" value="1"/>
</dbReference>
<sequence>MFVRCAPSSRYTLLFSHGNAVDLGQMCSFYIGLGSRINCNIFSYDYSGYGVSSGRPSEKNLYADIDAAWQALRTRLGSCAYSPDPTILRLHLPRYGVSPENIILYGQSIGTVPTVDLASRYECAAVILHSPLMSGLRVAFPDTRKTYCFDAFPSIDKISKVTSPVLVIHGTEDEVIDFSHGLAMYERCPRAVEPLWVEGAGHNDIELYAQYLERLKQFISHELPNS</sequence>
<evidence type="ECO:0000256" key="7">
    <source>
        <dbReference type="ARBA" id="ARBA00023018"/>
    </source>
</evidence>
<evidence type="ECO:0000256" key="8">
    <source>
        <dbReference type="ARBA" id="ARBA00023136"/>
    </source>
</evidence>
<dbReference type="AlphaFoldDB" id="A0A5F5Q3P7"/>
<evidence type="ECO:0000256" key="3">
    <source>
        <dbReference type="ARBA" id="ARBA00012423"/>
    </source>
</evidence>
<evidence type="ECO:0000256" key="4">
    <source>
        <dbReference type="ARBA" id="ARBA00022475"/>
    </source>
</evidence>
<dbReference type="InterPro" id="IPR029058">
    <property type="entry name" value="AB_hydrolase_fold"/>
</dbReference>
<evidence type="ECO:0000313" key="17">
    <source>
        <dbReference type="Ensembl" id="ENSECAP00000054607.2"/>
    </source>
</evidence>
<evidence type="ECO:0000256" key="15">
    <source>
        <dbReference type="ARBA" id="ARBA00039756"/>
    </source>
</evidence>
<evidence type="ECO:0000256" key="6">
    <source>
        <dbReference type="ARBA" id="ARBA00022801"/>
    </source>
</evidence>
<evidence type="ECO:0000256" key="5">
    <source>
        <dbReference type="ARBA" id="ARBA00022753"/>
    </source>
</evidence>
<dbReference type="PANTHER" id="PTHR12277:SF55">
    <property type="entry name" value="ALPHA_BETA HYDROLASE DOMAIN-CONTAINING PROTEIN 17C"/>
    <property type="match status" value="1"/>
</dbReference>
<keyword evidence="18" id="KW-1185">Reference proteome</keyword>
<dbReference type="GeneTree" id="ENSGT00940000159424"/>
<evidence type="ECO:0000256" key="11">
    <source>
        <dbReference type="ARBA" id="ARBA00023273"/>
    </source>
</evidence>
<dbReference type="Bgee" id="ENSECAG00000034056">
    <property type="expression patterns" value="Expressed in inner cell mass and 21 other cell types or tissues"/>
</dbReference>
<keyword evidence="10" id="KW-0628">Postsynaptic cell membrane</keyword>
<organism evidence="17 18">
    <name type="scientific">Equus caballus</name>
    <name type="common">Horse</name>
    <dbReference type="NCBI Taxonomy" id="9796"/>
    <lineage>
        <taxon>Eukaryota</taxon>
        <taxon>Metazoa</taxon>
        <taxon>Chordata</taxon>
        <taxon>Craniata</taxon>
        <taxon>Vertebrata</taxon>
        <taxon>Euteleostomi</taxon>
        <taxon>Mammalia</taxon>
        <taxon>Eutheria</taxon>
        <taxon>Laurasiatheria</taxon>
        <taxon>Perissodactyla</taxon>
        <taxon>Equidae</taxon>
        <taxon>Equus</taxon>
    </lineage>
</organism>
<evidence type="ECO:0000256" key="13">
    <source>
        <dbReference type="ARBA" id="ARBA00034112"/>
    </source>
</evidence>
<reference evidence="17 18" key="1">
    <citation type="journal article" date="2009" name="Science">
        <title>Genome sequence, comparative analysis, and population genetics of the domestic horse.</title>
        <authorList>
            <consortium name="Broad Institute Genome Sequencing Platform"/>
            <consortium name="Broad Institute Whole Genome Assembly Team"/>
            <person name="Wade C.M."/>
            <person name="Giulotto E."/>
            <person name="Sigurdsson S."/>
            <person name="Zoli M."/>
            <person name="Gnerre S."/>
            <person name="Imsland F."/>
            <person name="Lear T.L."/>
            <person name="Adelson D.L."/>
            <person name="Bailey E."/>
            <person name="Bellone R.R."/>
            <person name="Bloecker H."/>
            <person name="Distl O."/>
            <person name="Edgar R.C."/>
            <person name="Garber M."/>
            <person name="Leeb T."/>
            <person name="Mauceli E."/>
            <person name="MacLeod J.N."/>
            <person name="Penedo M.C.T."/>
            <person name="Raison J.M."/>
            <person name="Sharpe T."/>
            <person name="Vogel J."/>
            <person name="Andersson L."/>
            <person name="Antczak D.F."/>
            <person name="Biagi T."/>
            <person name="Binns M.M."/>
            <person name="Chowdhary B.P."/>
            <person name="Coleman S.J."/>
            <person name="Della Valle G."/>
            <person name="Fryc S."/>
            <person name="Guerin G."/>
            <person name="Hasegawa T."/>
            <person name="Hill E.W."/>
            <person name="Jurka J."/>
            <person name="Kiialainen A."/>
            <person name="Lindgren G."/>
            <person name="Liu J."/>
            <person name="Magnani E."/>
            <person name="Mickelson J.R."/>
            <person name="Murray J."/>
            <person name="Nergadze S.G."/>
            <person name="Onofrio R."/>
            <person name="Pedroni S."/>
            <person name="Piras M.F."/>
            <person name="Raudsepp T."/>
            <person name="Rocchi M."/>
            <person name="Roeed K.H."/>
            <person name="Ryder O.A."/>
            <person name="Searle S."/>
            <person name="Skow L."/>
            <person name="Swinburne J.E."/>
            <person name="Syvaenen A.C."/>
            <person name="Tozaki T."/>
            <person name="Valberg S.J."/>
            <person name="Vaudin M."/>
            <person name="White J.R."/>
            <person name="Zody M.C."/>
            <person name="Lander E.S."/>
            <person name="Lindblad-Toh K."/>
        </authorList>
    </citation>
    <scope>NUCLEOTIDE SEQUENCE [LARGE SCALE GENOMIC DNA]</scope>
    <source>
        <strain evidence="17 18">Thoroughbred</strain>
    </source>
</reference>
<evidence type="ECO:0000256" key="16">
    <source>
        <dbReference type="ARBA" id="ARBA00047337"/>
    </source>
</evidence>
<keyword evidence="9" id="KW-0564">Palmitate</keyword>
<dbReference type="PaxDb" id="9796-ENSECAP00000054607"/>
<dbReference type="InParanoid" id="A0A5F5Q3P7"/>
<keyword evidence="5" id="KW-0967">Endosome</keyword>
<keyword evidence="12" id="KW-0449">Lipoprotein</keyword>
<dbReference type="Ensembl" id="ENSECAT00000045366.3">
    <property type="protein sequence ID" value="ENSECAP00000054607.2"/>
    <property type="gene ID" value="ENSECAG00000034056.3"/>
</dbReference>
<evidence type="ECO:0000256" key="9">
    <source>
        <dbReference type="ARBA" id="ARBA00023139"/>
    </source>
</evidence>
<keyword evidence="8" id="KW-0472">Membrane</keyword>
<protein>
    <recommendedName>
        <fullName evidence="15">Alpha/beta hydrolase domain-containing protein 17C</fullName>
        <ecNumber evidence="3">3.1.2.22</ecNumber>
    </recommendedName>
</protein>
<gene>
    <name evidence="17" type="primary">ABHD17C</name>
</gene>
<keyword evidence="7" id="KW-0770">Synapse</keyword>
<keyword evidence="4" id="KW-1003">Cell membrane</keyword>
<evidence type="ECO:0000256" key="14">
    <source>
        <dbReference type="ARBA" id="ARBA00038397"/>
    </source>
</evidence>
<dbReference type="STRING" id="9796.ENSECAP00000054607"/>
<reference evidence="17" key="2">
    <citation type="submission" date="2025-08" db="UniProtKB">
        <authorList>
            <consortium name="Ensembl"/>
        </authorList>
    </citation>
    <scope>IDENTIFICATION</scope>
    <source>
        <strain evidence="17">Thoroughbred</strain>
    </source>
</reference>
<name>A0A5F5Q3P7_HORSE</name>
<dbReference type="FunCoup" id="A0A5F5Q3P7">
    <property type="interactions" value="396"/>
</dbReference>
<evidence type="ECO:0000256" key="1">
    <source>
        <dbReference type="ARBA" id="ARBA00004523"/>
    </source>
</evidence>
<dbReference type="PANTHER" id="PTHR12277">
    <property type="entry name" value="ALPHA/BETA HYDROLASE DOMAIN-CONTAINING PROTEIN"/>
    <property type="match status" value="1"/>
</dbReference>
<dbReference type="EC" id="3.1.2.22" evidence="3"/>
<evidence type="ECO:0000313" key="18">
    <source>
        <dbReference type="Proteomes" id="UP000002281"/>
    </source>
</evidence>
<evidence type="ECO:0000256" key="12">
    <source>
        <dbReference type="ARBA" id="ARBA00023288"/>
    </source>
</evidence>
<evidence type="ECO:0000256" key="2">
    <source>
        <dbReference type="ARBA" id="ARBA00004552"/>
    </source>
</evidence>
<proteinExistence type="inferred from homology"/>
<comment type="similarity">
    <text evidence="14">Belongs to the AB hydrolase superfamily. ABHD17 family.</text>
</comment>
<dbReference type="Proteomes" id="UP000002281">
    <property type="component" value="Chromosome 1"/>
</dbReference>
<reference evidence="17" key="3">
    <citation type="submission" date="2025-09" db="UniProtKB">
        <authorList>
            <consortium name="Ensembl"/>
        </authorList>
    </citation>
    <scope>IDENTIFICATION</scope>
    <source>
        <strain evidence="17">Thoroughbred</strain>
    </source>
</reference>
<keyword evidence="6" id="KW-0378">Hydrolase</keyword>
<dbReference type="Gene3D" id="3.40.50.1820">
    <property type="entry name" value="alpha/beta hydrolase"/>
    <property type="match status" value="1"/>
</dbReference>
<comment type="subcellular location">
    <subcellularLocation>
        <location evidence="2">Cell projection</location>
        <location evidence="2">Dendritic spine</location>
    </subcellularLocation>
    <subcellularLocation>
        <location evidence="13">Postsynaptic density membrane</location>
    </subcellularLocation>
    <subcellularLocation>
        <location evidence="1">Recycling endosome membrane</location>
        <topology evidence="1">Lipid-anchor</topology>
        <orientation evidence="1">Cytoplasmic side</orientation>
    </subcellularLocation>
</comment>